<sequence>MFDLNSIYNLQCPKFAGETPKIFPDRCPIPVTPGFPGDKIRPTIPLSACPSNPTPPPGFPGDRVLPGCCFAKLAG</sequence>
<dbReference type="Proteomes" id="UP000002648">
    <property type="component" value="Unassembled WGS sequence"/>
</dbReference>
<dbReference type="RefSeq" id="WP_004860462.1">
    <property type="nucleotide sequence ID" value="NZ_JH725052.1"/>
</dbReference>
<proteinExistence type="predicted"/>
<evidence type="ECO:0000313" key="2">
    <source>
        <dbReference type="Proteomes" id="UP000002648"/>
    </source>
</evidence>
<accession>A0A9P2RYR4</accession>
<protein>
    <submittedName>
        <fullName evidence="1">Uncharacterized protein</fullName>
    </submittedName>
</protein>
<gene>
    <name evidence="1" type="ORF">ME9_01321</name>
</gene>
<dbReference type="EMBL" id="AIMD01000041">
    <property type="protein sequence ID" value="EJF93474.1"/>
    <property type="molecule type" value="Genomic_DNA"/>
</dbReference>
<keyword evidence="2" id="KW-1185">Reference proteome</keyword>
<comment type="caution">
    <text evidence="1">The sequence shown here is derived from an EMBL/GenBank/DDBJ whole genome shotgun (WGS) entry which is preliminary data.</text>
</comment>
<dbReference type="AlphaFoldDB" id="A0A9P2RYR4"/>
<organism evidence="1 2">
    <name type="scientific">Bartonella taylorii 8TBB</name>
    <dbReference type="NCBI Taxonomy" id="1094560"/>
    <lineage>
        <taxon>Bacteria</taxon>
        <taxon>Pseudomonadati</taxon>
        <taxon>Pseudomonadota</taxon>
        <taxon>Alphaproteobacteria</taxon>
        <taxon>Hyphomicrobiales</taxon>
        <taxon>Bartonellaceae</taxon>
        <taxon>Bartonella</taxon>
    </lineage>
</organism>
<evidence type="ECO:0000313" key="1">
    <source>
        <dbReference type="EMBL" id="EJF93474.1"/>
    </source>
</evidence>
<name>A0A9P2RYR4_BARTA</name>
<reference evidence="1 2" key="1">
    <citation type="submission" date="2012-03" db="EMBL/GenBank/DDBJ databases">
        <title>The Genome Sequence of Bartonella taylorii 8TBB.</title>
        <authorList>
            <consortium name="The Broad Institute Genome Sequencing Platform"/>
            <consortium name="The Broad Institute Genome Sequencing Center for Infectious Disease"/>
            <person name="Feldgarden M."/>
            <person name="Kirby J."/>
            <person name="Kosoy M."/>
            <person name="Birtles R."/>
            <person name="Probert W.S."/>
            <person name="Chiaraviglio L."/>
            <person name="Young S.K."/>
            <person name="Zeng Q."/>
            <person name="Gargeya S."/>
            <person name="Fitzgerald M."/>
            <person name="Haas B."/>
            <person name="Abouelleil A."/>
            <person name="Alvarado L."/>
            <person name="Arachchi H.M."/>
            <person name="Berlin A."/>
            <person name="Chapman S.B."/>
            <person name="Gearin G."/>
            <person name="Goldberg J."/>
            <person name="Griggs A."/>
            <person name="Gujja S."/>
            <person name="Hansen M."/>
            <person name="Heiman D."/>
            <person name="Howarth C."/>
            <person name="Larimer J."/>
            <person name="Lui A."/>
            <person name="MacDonald P.J.P."/>
            <person name="McCowen C."/>
            <person name="Montmayeur A."/>
            <person name="Murphy C."/>
            <person name="Neiman D."/>
            <person name="Pearson M."/>
            <person name="Priest M."/>
            <person name="Roberts A."/>
            <person name="Saif S."/>
            <person name="Shea T."/>
            <person name="Sisk P."/>
            <person name="Stolte C."/>
            <person name="Sykes S."/>
            <person name="Wortman J."/>
            <person name="Nusbaum C."/>
            <person name="Birren B."/>
        </authorList>
    </citation>
    <scope>NUCLEOTIDE SEQUENCE [LARGE SCALE GENOMIC DNA]</scope>
    <source>
        <strain evidence="1 2">8TBB</strain>
    </source>
</reference>